<evidence type="ECO:0000256" key="1">
    <source>
        <dbReference type="ARBA" id="ARBA00004123"/>
    </source>
</evidence>
<dbReference type="AlphaFoldDB" id="A0A5K3FTS9"/>
<dbReference type="Pfam" id="PF04935">
    <property type="entry name" value="SURF6"/>
    <property type="match status" value="1"/>
</dbReference>
<dbReference type="GO" id="GO:0003723">
    <property type="term" value="F:RNA binding"/>
    <property type="evidence" value="ECO:0007669"/>
    <property type="project" value="TreeGrafter"/>
</dbReference>
<reference evidence="6" key="1">
    <citation type="submission" date="2019-11" db="UniProtKB">
        <authorList>
            <consortium name="WormBaseParasite"/>
        </authorList>
    </citation>
    <scope>IDENTIFICATION</scope>
</reference>
<protein>
    <submittedName>
        <fullName evidence="6">SURF6 domain-containing protein</fullName>
    </submittedName>
</protein>
<dbReference type="GO" id="GO:0042274">
    <property type="term" value="P:ribosomal small subunit biogenesis"/>
    <property type="evidence" value="ECO:0007669"/>
    <property type="project" value="TreeGrafter"/>
</dbReference>
<feature type="region of interest" description="Disordered" evidence="4">
    <location>
        <begin position="130"/>
        <end position="154"/>
    </location>
</feature>
<dbReference type="GO" id="GO:0042273">
    <property type="term" value="P:ribosomal large subunit biogenesis"/>
    <property type="evidence" value="ECO:0007669"/>
    <property type="project" value="TreeGrafter"/>
</dbReference>
<evidence type="ECO:0000256" key="4">
    <source>
        <dbReference type="SAM" id="MobiDB-lite"/>
    </source>
</evidence>
<keyword evidence="3" id="KW-0539">Nucleus</keyword>
<sequence length="170" mass="20249">MGGDFYFSKIETFDEDELLNQMANKKNERKKERRNRKLENLGIFVGKSSFKTLKKAEKFNEYTSELEAKNPEVAFELNQRKAWQLASLKAQGVKVKADISKIRKSVQKSKKNKYKSSKKWTDRIEKTMENRDLKQKKRERNLRMRHDAKRAKKYKKLVKKGHILPELPKE</sequence>
<evidence type="ECO:0000313" key="6">
    <source>
        <dbReference type="WBParaSite" id="MCU_011627-RA"/>
    </source>
</evidence>
<evidence type="ECO:0000256" key="3">
    <source>
        <dbReference type="ARBA" id="ARBA00023242"/>
    </source>
</evidence>
<dbReference type="PANTHER" id="PTHR14369:SF0">
    <property type="entry name" value="SURFEIT LOCUS PROTEIN 6"/>
    <property type="match status" value="1"/>
</dbReference>
<organism evidence="6">
    <name type="scientific">Mesocestoides corti</name>
    <name type="common">Flatworm</name>
    <dbReference type="NCBI Taxonomy" id="53468"/>
    <lineage>
        <taxon>Eukaryota</taxon>
        <taxon>Metazoa</taxon>
        <taxon>Spiralia</taxon>
        <taxon>Lophotrochozoa</taxon>
        <taxon>Platyhelminthes</taxon>
        <taxon>Cestoda</taxon>
        <taxon>Eucestoda</taxon>
        <taxon>Cyclophyllidea</taxon>
        <taxon>Mesocestoididae</taxon>
        <taxon>Mesocestoides</taxon>
    </lineage>
</organism>
<dbReference type="InterPro" id="IPR007019">
    <property type="entry name" value="SURF6"/>
</dbReference>
<proteinExistence type="inferred from homology"/>
<dbReference type="InterPro" id="IPR029190">
    <property type="entry name" value="Rrp14/SURF6_C"/>
</dbReference>
<dbReference type="WBParaSite" id="MCU_011627-RA">
    <property type="protein sequence ID" value="MCU_011627-RA"/>
    <property type="gene ID" value="MCU_011627"/>
</dbReference>
<accession>A0A5K3FTS9</accession>
<name>A0A5K3FTS9_MESCO</name>
<feature type="domain" description="Ribosomal RNA-processing protein 14/surfeit locus protein 6 C-terminal" evidence="5">
    <location>
        <begin position="4"/>
        <end position="154"/>
    </location>
</feature>
<evidence type="ECO:0000256" key="2">
    <source>
        <dbReference type="ARBA" id="ARBA00005904"/>
    </source>
</evidence>
<evidence type="ECO:0000259" key="5">
    <source>
        <dbReference type="Pfam" id="PF04935"/>
    </source>
</evidence>
<dbReference type="PANTHER" id="PTHR14369">
    <property type="entry name" value="SURFEIT LOCUS PROTEIN 6"/>
    <property type="match status" value="1"/>
</dbReference>
<comment type="similarity">
    <text evidence="2">Belongs to the SURF6 family.</text>
</comment>
<dbReference type="GO" id="GO:0003677">
    <property type="term" value="F:DNA binding"/>
    <property type="evidence" value="ECO:0007669"/>
    <property type="project" value="TreeGrafter"/>
</dbReference>
<dbReference type="GO" id="GO:0005730">
    <property type="term" value="C:nucleolus"/>
    <property type="evidence" value="ECO:0007669"/>
    <property type="project" value="TreeGrafter"/>
</dbReference>
<comment type="subcellular location">
    <subcellularLocation>
        <location evidence="1">Nucleus</location>
    </subcellularLocation>
</comment>